<gene>
    <name evidence="9" type="ORF">LAZ67_12000745</name>
</gene>
<dbReference type="InterPro" id="IPR050701">
    <property type="entry name" value="Histone_Mod_Regulator"/>
</dbReference>
<proteinExistence type="predicted"/>
<feature type="compositionally biased region" description="Acidic residues" evidence="6">
    <location>
        <begin position="711"/>
        <end position="720"/>
    </location>
</feature>
<sequence length="739" mass="82956">MERDPSKRRVKTIENYQQILDIVDLEDDSSDDSDFKIDDNGDQEESENDDSASSSDGSGDGSDEEANGEPASPEENSKPSLGKIPPNATAIRDRDSKECVSDLIEKAKQAKQRGGGGGAVSKFKVLICSVCLSDASGENDEIVECDCCGVSVHESCYGISDSDSVVSTTSSCSTEPWFCDACKAGNPKPHCELCPNFGGIFKETDVGKWVHLVCALYIPGVAFGDVDKLSPVTLFEMPYTRWGAKACMLCEDERYSCTGVCISCDAGMCRSNFHITCAQREGLLSQASTIEDIADPFFAYCKIHVDKSVMKCKRQNWLALQSQAKLRNLEDQPQSEEKSRIEKKLAWHRSKYLETKVTKPLPWVPTQKMPRMLTTSPSACKMLLRKAELLGISSQTHISANDALMDVRKKWHIPPALNLEFVSYYLDRNTRMVKMQRQLDEFLQQNSELQEQEQSYRKKYESLLSKMQELKNTGTSLRESGVNLWKAVCSASNQKLPMPEIFQPKKALRSPPGQKGKTGTSFLLECGTCQQSHDQHQLVKCDNCHLHYHLACLDPPLTRMPKKTKQMGWQCSECHKSDEDEEDHVDTDLPRKLRHSRKTAKLRTAVKTEIPTASHTRMQPTVALEIIDLEDDKDDEKSSESTLSISKRQKSSLTKRVSDTKVECCCCKEMGDHTNLVLCDECKRSFHFHCLNPPVKKSPKQRGYTWHCEDCDPSESDEESDATRESSNMSSTRKKSIDS</sequence>
<dbReference type="InterPro" id="IPR013083">
    <property type="entry name" value="Znf_RING/FYVE/PHD"/>
</dbReference>
<dbReference type="Gene3D" id="2.30.30.1150">
    <property type="match status" value="2"/>
</dbReference>
<accession>A0ABY6L4Q9</accession>
<feature type="compositionally biased region" description="Acidic residues" evidence="6">
    <location>
        <begin position="23"/>
        <end position="32"/>
    </location>
</feature>
<dbReference type="InterPro" id="IPR019787">
    <property type="entry name" value="Znf_PHD-finger"/>
</dbReference>
<evidence type="ECO:0000259" key="8">
    <source>
        <dbReference type="PROSITE" id="PS51805"/>
    </source>
</evidence>
<evidence type="ECO:0000256" key="4">
    <source>
        <dbReference type="PROSITE-ProRule" id="PRU00146"/>
    </source>
</evidence>
<feature type="coiled-coil region" evidence="5">
    <location>
        <begin position="432"/>
        <end position="473"/>
    </location>
</feature>
<feature type="region of interest" description="Disordered" evidence="6">
    <location>
        <begin position="627"/>
        <end position="652"/>
    </location>
</feature>
<dbReference type="PROSITE" id="PS51805">
    <property type="entry name" value="EPHD"/>
    <property type="match status" value="1"/>
</dbReference>
<evidence type="ECO:0000256" key="2">
    <source>
        <dbReference type="ARBA" id="ARBA00022771"/>
    </source>
</evidence>
<feature type="compositionally biased region" description="Polar residues" evidence="6">
    <location>
        <begin position="641"/>
        <end position="652"/>
    </location>
</feature>
<dbReference type="PANTHER" id="PTHR13793:SF150">
    <property type="entry name" value="PHD FINGER PROTEIN 14"/>
    <property type="match status" value="1"/>
</dbReference>
<feature type="region of interest" description="Disordered" evidence="6">
    <location>
        <begin position="710"/>
        <end position="739"/>
    </location>
</feature>
<evidence type="ECO:0000256" key="3">
    <source>
        <dbReference type="ARBA" id="ARBA00022833"/>
    </source>
</evidence>
<keyword evidence="2 4" id="KW-0863">Zinc-finger</keyword>
<dbReference type="CDD" id="cd15563">
    <property type="entry name" value="PHD3_PHF14"/>
    <property type="match status" value="1"/>
</dbReference>
<feature type="domain" description="PHD-type" evidence="7">
    <location>
        <begin position="523"/>
        <end position="577"/>
    </location>
</feature>
<evidence type="ECO:0000259" key="7">
    <source>
        <dbReference type="PROSITE" id="PS50016"/>
    </source>
</evidence>
<dbReference type="PROSITE" id="PS50016">
    <property type="entry name" value="ZF_PHD_2"/>
    <property type="match status" value="3"/>
</dbReference>
<dbReference type="CDD" id="cd15674">
    <property type="entry name" value="ePHD_PHF14"/>
    <property type="match status" value="1"/>
</dbReference>
<evidence type="ECO:0000256" key="1">
    <source>
        <dbReference type="ARBA" id="ARBA00022723"/>
    </source>
</evidence>
<reference evidence="9 10" key="1">
    <citation type="submission" date="2022-01" db="EMBL/GenBank/DDBJ databases">
        <title>A chromosomal length assembly of Cordylochernes scorpioides.</title>
        <authorList>
            <person name="Zeh D."/>
            <person name="Zeh J."/>
        </authorList>
    </citation>
    <scope>NUCLEOTIDE SEQUENCE [LARGE SCALE GENOMIC DNA]</scope>
    <source>
        <strain evidence="9">IN4F17</strain>
        <tissue evidence="9">Whole Body</tissue>
    </source>
</reference>
<dbReference type="InterPro" id="IPR019786">
    <property type="entry name" value="Zinc_finger_PHD-type_CS"/>
</dbReference>
<feature type="domain" description="PHD-type" evidence="7">
    <location>
        <begin position="125"/>
        <end position="185"/>
    </location>
</feature>
<dbReference type="Pfam" id="PF00628">
    <property type="entry name" value="PHD"/>
    <property type="match status" value="3"/>
</dbReference>
<evidence type="ECO:0000256" key="6">
    <source>
        <dbReference type="SAM" id="MobiDB-lite"/>
    </source>
</evidence>
<dbReference type="PANTHER" id="PTHR13793">
    <property type="entry name" value="PHD FINGER PROTEINS"/>
    <property type="match status" value="1"/>
</dbReference>
<dbReference type="SMART" id="SM00249">
    <property type="entry name" value="PHD"/>
    <property type="match status" value="4"/>
</dbReference>
<feature type="domain" description="PHD-type" evidence="8">
    <location>
        <begin position="188"/>
        <end position="305"/>
    </location>
</feature>
<dbReference type="PROSITE" id="PS01359">
    <property type="entry name" value="ZF_PHD_1"/>
    <property type="match status" value="2"/>
</dbReference>
<dbReference type="InterPro" id="IPR034732">
    <property type="entry name" value="EPHD"/>
</dbReference>
<feature type="domain" description="PHD-type" evidence="7">
    <location>
        <begin position="661"/>
        <end position="714"/>
    </location>
</feature>
<dbReference type="CDD" id="cd15562">
    <property type="entry name" value="PHD2_PHF14"/>
    <property type="match status" value="1"/>
</dbReference>
<dbReference type="SUPFAM" id="SSF57903">
    <property type="entry name" value="FYVE/PHD zinc finger"/>
    <property type="match status" value="3"/>
</dbReference>
<dbReference type="Pfam" id="PF13832">
    <property type="entry name" value="zf-HC5HC2H_2"/>
    <property type="match status" value="1"/>
</dbReference>
<feature type="region of interest" description="Disordered" evidence="6">
    <location>
        <begin position="22"/>
        <end position="96"/>
    </location>
</feature>
<keyword evidence="1" id="KW-0479">Metal-binding</keyword>
<evidence type="ECO:0000313" key="10">
    <source>
        <dbReference type="Proteomes" id="UP001235939"/>
    </source>
</evidence>
<dbReference type="InterPro" id="IPR011011">
    <property type="entry name" value="Znf_FYVE_PHD"/>
</dbReference>
<dbReference type="EMBL" id="CP092874">
    <property type="protein sequence ID" value="UYV74735.1"/>
    <property type="molecule type" value="Genomic_DNA"/>
</dbReference>
<name>A0ABY6L4Q9_9ARAC</name>
<dbReference type="Gene3D" id="3.30.40.10">
    <property type="entry name" value="Zinc/RING finger domain, C3HC4 (zinc finger)"/>
    <property type="match status" value="2"/>
</dbReference>
<protein>
    <submittedName>
        <fullName evidence="9">PHF14</fullName>
    </submittedName>
</protein>
<organism evidence="9 10">
    <name type="scientific">Cordylochernes scorpioides</name>
    <dbReference type="NCBI Taxonomy" id="51811"/>
    <lineage>
        <taxon>Eukaryota</taxon>
        <taxon>Metazoa</taxon>
        <taxon>Ecdysozoa</taxon>
        <taxon>Arthropoda</taxon>
        <taxon>Chelicerata</taxon>
        <taxon>Arachnida</taxon>
        <taxon>Pseudoscorpiones</taxon>
        <taxon>Cheliferoidea</taxon>
        <taxon>Chernetidae</taxon>
        <taxon>Cordylochernes</taxon>
    </lineage>
</organism>
<evidence type="ECO:0000256" key="5">
    <source>
        <dbReference type="SAM" id="Coils"/>
    </source>
</evidence>
<evidence type="ECO:0000313" key="9">
    <source>
        <dbReference type="EMBL" id="UYV74735.1"/>
    </source>
</evidence>
<keyword evidence="3" id="KW-0862">Zinc</keyword>
<dbReference type="InterPro" id="IPR001965">
    <property type="entry name" value="Znf_PHD"/>
</dbReference>
<feature type="compositionally biased region" description="Acidic residues" evidence="6">
    <location>
        <begin position="40"/>
        <end position="50"/>
    </location>
</feature>
<dbReference type="Proteomes" id="UP001235939">
    <property type="component" value="Chromosome 12"/>
</dbReference>
<keyword evidence="5" id="KW-0175">Coiled coil</keyword>
<keyword evidence="10" id="KW-1185">Reference proteome</keyword>